<protein>
    <submittedName>
        <fullName evidence="1">Uncharacterized protein</fullName>
    </submittedName>
</protein>
<reference evidence="1" key="1">
    <citation type="journal article" date="1999" name="Methods Enzymol.">
        <title>High-efficiency full-length cDNA cloning.</title>
        <authorList>
            <person name="Carninci P."/>
            <person name="Hayashizaki Y."/>
        </authorList>
    </citation>
    <scope>NUCLEOTIDE SEQUENCE</scope>
    <source>
        <strain evidence="1">C57BL/6J</strain>
        <tissue evidence="1">Mullerian duct includes surrounding region</tissue>
    </source>
</reference>
<reference evidence="1" key="3">
    <citation type="journal article" date="2000" name="Genome Res.">
        <title>RIKEN integrated sequence analysis (RISA) system--384-format sequencing pipeline with 384 multicapillary sequencer.</title>
        <authorList>
            <person name="Shibata K."/>
            <person name="Itoh M."/>
            <person name="Aizawa K."/>
            <person name="Nagaoka S."/>
            <person name="Sasaki N."/>
            <person name="Carninci P."/>
            <person name="Konno H."/>
            <person name="Akiyama J."/>
            <person name="Nishi K."/>
            <person name="Kitsunai T."/>
            <person name="Tashiro H."/>
            <person name="Itoh M."/>
            <person name="Sumi N."/>
            <person name="Ishii Y."/>
            <person name="Nakamura S."/>
            <person name="Hazama M."/>
            <person name="Nishine T."/>
            <person name="Harada A."/>
            <person name="Yamamoto R."/>
            <person name="Matsumoto H."/>
            <person name="Sakaguchi S."/>
            <person name="Ikegami T."/>
            <person name="Kashiwagi K."/>
            <person name="Fujiwake S."/>
            <person name="Inoue K."/>
            <person name="Togawa Y."/>
            <person name="Izawa M."/>
            <person name="Ohara E."/>
            <person name="Watahiki M."/>
            <person name="Yoneda Y."/>
            <person name="Ishikawa T."/>
            <person name="Ozawa K."/>
            <person name="Tanaka T."/>
            <person name="Matsuura S."/>
            <person name="Kawai J."/>
            <person name="Okazaki Y."/>
            <person name="Muramatsu M."/>
            <person name="Inoue Y."/>
            <person name="Kira A."/>
            <person name="Hayashizaki Y."/>
        </authorList>
    </citation>
    <scope>NUCLEOTIDE SEQUENCE</scope>
    <source>
        <strain evidence="1">C57BL/6J</strain>
        <tissue evidence="1">Mullerian duct includes surrounding region</tissue>
    </source>
</reference>
<dbReference type="EMBL" id="AK135494">
    <property type="protein sequence ID" value="BAE22554.1"/>
    <property type="molecule type" value="mRNA"/>
</dbReference>
<name>Q3UXK9_MOUSE</name>
<reference evidence="1" key="7">
    <citation type="journal article" date="2005" name="Science">
        <title>The Transcriptional Landscape of the Mammalian Genome.</title>
        <authorList>
            <consortium name="The FANTOM Consortium"/>
            <consortium name="Riken Genome Exploration Research Group and Genome Science Group (Genome Network Project Core Group)"/>
        </authorList>
    </citation>
    <scope>NUCLEOTIDE SEQUENCE</scope>
    <source>
        <strain evidence="1">C57BL/6J</strain>
        <tissue evidence="1">Mullerian duct includes surrounding region</tissue>
    </source>
</reference>
<reference evidence="1" key="5">
    <citation type="journal article" date="2002" name="Nature">
        <title>Analysis of the mouse transcriptome based on functional annotation of 60,770 full-length cDNAs.</title>
        <authorList>
            <consortium name="The FANTOM Consortium and the RIKEN Genome Exploration Research Group Phase I and II Team"/>
        </authorList>
    </citation>
    <scope>NUCLEOTIDE SEQUENCE</scope>
    <source>
        <strain evidence="1">C57BL/6J</strain>
        <tissue evidence="1">Mullerian duct includes surrounding region</tissue>
    </source>
</reference>
<proteinExistence type="evidence at transcript level"/>
<evidence type="ECO:0000313" key="1">
    <source>
        <dbReference type="EMBL" id="BAE22554.1"/>
    </source>
</evidence>
<accession>Q3UXK9</accession>
<reference evidence="1" key="4">
    <citation type="journal article" date="2001" name="Nature">
        <title>Functional annotation of a full-length mouse cDNA collection.</title>
        <authorList>
            <consortium name="The RIKEN Genome Exploration Research Group Phase II Team and the FANTOM Consortium"/>
        </authorList>
    </citation>
    <scope>NUCLEOTIDE SEQUENCE</scope>
    <source>
        <strain evidence="1">C57BL/6J</strain>
        <tissue evidence="1">Mullerian duct includes surrounding region</tissue>
    </source>
</reference>
<organism evidence="1">
    <name type="scientific">Mus musculus</name>
    <name type="common">Mouse</name>
    <dbReference type="NCBI Taxonomy" id="10090"/>
    <lineage>
        <taxon>Eukaryota</taxon>
        <taxon>Metazoa</taxon>
        <taxon>Chordata</taxon>
        <taxon>Craniata</taxon>
        <taxon>Vertebrata</taxon>
        <taxon>Euteleostomi</taxon>
        <taxon>Mammalia</taxon>
        <taxon>Eutheria</taxon>
        <taxon>Euarchontoglires</taxon>
        <taxon>Glires</taxon>
        <taxon>Rodentia</taxon>
        <taxon>Myomorpha</taxon>
        <taxon>Muroidea</taxon>
        <taxon>Muridae</taxon>
        <taxon>Murinae</taxon>
        <taxon>Mus</taxon>
        <taxon>Mus</taxon>
    </lineage>
</organism>
<reference evidence="1" key="8">
    <citation type="journal article" date="2005" name="Science">
        <title>Antisense Transcription in the Mammalian Transcriptome.</title>
        <authorList>
            <consortium name="RIKEN Genome Exploration Research Group and Genome Science Group (Genome Network Project Core Group) and the FANTOM Consortium"/>
        </authorList>
    </citation>
    <scope>NUCLEOTIDE SEQUENCE</scope>
    <source>
        <strain evidence="1">C57BL/6J</strain>
        <tissue evidence="1">Mullerian duct includes surrounding region</tissue>
    </source>
</reference>
<sequence>MRCQRGSFVRTAFIPPGRNSLTELGFKVDFLLFLTFYPTARASVGQQMNHCGLWYLTSWFSKEAMTRLFTCRRKGSYLKLSGIILSS</sequence>
<reference evidence="1" key="2">
    <citation type="journal article" date="2000" name="Genome Res.">
        <title>Normalization and subtraction of cap-trapper-selected cDNAs to prepare full-length cDNA libraries for rapid discovery of new genes.</title>
        <authorList>
            <person name="Carninci P."/>
            <person name="Shibata Y."/>
            <person name="Hayatsu N."/>
            <person name="Sugahara Y."/>
            <person name="Shibata K."/>
            <person name="Itoh M."/>
            <person name="Konno H."/>
            <person name="Okazaki Y."/>
            <person name="Muramatsu M."/>
            <person name="Hayashizaki Y."/>
        </authorList>
    </citation>
    <scope>NUCLEOTIDE SEQUENCE</scope>
    <source>
        <strain evidence="1">C57BL/6J</strain>
        <tissue evidence="1">Mullerian duct includes surrounding region</tissue>
    </source>
</reference>
<dbReference type="AlphaFoldDB" id="Q3UXK9"/>
<reference evidence="1" key="6">
    <citation type="submission" date="2004-03" db="EMBL/GenBank/DDBJ databases">
        <authorList>
            <person name="Arakawa T."/>
            <person name="Carninci P."/>
            <person name="Fukuda S."/>
            <person name="Hashizume W."/>
            <person name="Hayashida K."/>
            <person name="Hori F."/>
            <person name="Iida J."/>
            <person name="Imamura K."/>
            <person name="Imotani K."/>
            <person name="Itoh M."/>
            <person name="Kanagawa S."/>
            <person name="Kawai J."/>
            <person name="Kojima M."/>
            <person name="Konno H."/>
            <person name="Murata M."/>
            <person name="Nakamura M."/>
            <person name="Ninomiya N."/>
            <person name="Nishiyori H."/>
            <person name="Nomura K."/>
            <person name="Ohno M."/>
            <person name="Sakazume N."/>
            <person name="Sano H."/>
            <person name="Sasaki D."/>
            <person name="Shibata K."/>
            <person name="Shiraki T."/>
            <person name="Tagami M."/>
            <person name="Tagami Y."/>
            <person name="Waki K."/>
            <person name="Watahiki A."/>
            <person name="Muramatsu M."/>
            <person name="Hayashizaki Y."/>
        </authorList>
    </citation>
    <scope>NUCLEOTIDE SEQUENCE</scope>
    <source>
        <strain evidence="1">C57BL/6J</strain>
        <tissue evidence="1">Mullerian duct includes surrounding region</tissue>
    </source>
</reference>